<dbReference type="AlphaFoldDB" id="A0A2K3KTY1"/>
<gene>
    <name evidence="1" type="ORF">L195_g064577</name>
</gene>
<dbReference type="EMBL" id="ASHM01256877">
    <property type="protein sequence ID" value="PNX69752.1"/>
    <property type="molecule type" value="Genomic_DNA"/>
</dbReference>
<comment type="caution">
    <text evidence="1">The sequence shown here is derived from an EMBL/GenBank/DDBJ whole genome shotgun (WGS) entry which is preliminary data.</text>
</comment>
<reference evidence="1 2" key="2">
    <citation type="journal article" date="2017" name="Front. Plant Sci.">
        <title>Gene Classification and Mining of Molecular Markers Useful in Red Clover (Trifolium pratense) Breeding.</title>
        <authorList>
            <person name="Istvanek J."/>
            <person name="Dluhosova J."/>
            <person name="Dluhos P."/>
            <person name="Patkova L."/>
            <person name="Nedelnik J."/>
            <person name="Repkova J."/>
        </authorList>
    </citation>
    <scope>NUCLEOTIDE SEQUENCE [LARGE SCALE GENOMIC DNA]</scope>
    <source>
        <strain evidence="2">cv. Tatra</strain>
        <tissue evidence="1">Young leaves</tissue>
    </source>
</reference>
<evidence type="ECO:0000313" key="2">
    <source>
        <dbReference type="Proteomes" id="UP000236291"/>
    </source>
</evidence>
<protein>
    <submittedName>
        <fullName evidence="1">NADH dehydrogenase subunit F</fullName>
    </submittedName>
</protein>
<name>A0A2K3KTY1_TRIPR</name>
<proteinExistence type="predicted"/>
<accession>A0A2K3KTY1</accession>
<organism evidence="1 2">
    <name type="scientific">Trifolium pratense</name>
    <name type="common">Red clover</name>
    <dbReference type="NCBI Taxonomy" id="57577"/>
    <lineage>
        <taxon>Eukaryota</taxon>
        <taxon>Viridiplantae</taxon>
        <taxon>Streptophyta</taxon>
        <taxon>Embryophyta</taxon>
        <taxon>Tracheophyta</taxon>
        <taxon>Spermatophyta</taxon>
        <taxon>Magnoliopsida</taxon>
        <taxon>eudicotyledons</taxon>
        <taxon>Gunneridae</taxon>
        <taxon>Pentapetalae</taxon>
        <taxon>rosids</taxon>
        <taxon>fabids</taxon>
        <taxon>Fabales</taxon>
        <taxon>Fabaceae</taxon>
        <taxon>Papilionoideae</taxon>
        <taxon>50 kb inversion clade</taxon>
        <taxon>NPAAA clade</taxon>
        <taxon>Hologalegina</taxon>
        <taxon>IRL clade</taxon>
        <taxon>Trifolieae</taxon>
        <taxon>Trifolium</taxon>
    </lineage>
</organism>
<sequence>VCRQADKIFEIDKPAGLVWLFLSIEKESVVCTSRLLGSAGQHRILV</sequence>
<dbReference type="Proteomes" id="UP000236291">
    <property type="component" value="Unassembled WGS sequence"/>
</dbReference>
<reference evidence="1 2" key="1">
    <citation type="journal article" date="2014" name="Am. J. Bot.">
        <title>Genome assembly and annotation for red clover (Trifolium pratense; Fabaceae).</title>
        <authorList>
            <person name="Istvanek J."/>
            <person name="Jaros M."/>
            <person name="Krenek A."/>
            <person name="Repkova J."/>
        </authorList>
    </citation>
    <scope>NUCLEOTIDE SEQUENCE [LARGE SCALE GENOMIC DNA]</scope>
    <source>
        <strain evidence="2">cv. Tatra</strain>
        <tissue evidence="1">Young leaves</tissue>
    </source>
</reference>
<evidence type="ECO:0000313" key="1">
    <source>
        <dbReference type="EMBL" id="PNX69752.1"/>
    </source>
</evidence>
<feature type="non-terminal residue" evidence="1">
    <location>
        <position position="1"/>
    </location>
</feature>